<dbReference type="CDD" id="cd20686">
    <property type="entry name" value="CdiA-CT_Ec-like"/>
    <property type="match status" value="1"/>
</dbReference>
<proteinExistence type="predicted"/>
<protein>
    <recommendedName>
        <fullName evidence="3">Cytoplasmic protein</fullName>
    </recommendedName>
</protein>
<dbReference type="EMBL" id="NUTL01000020">
    <property type="protein sequence ID" value="PHF03925.1"/>
    <property type="molecule type" value="Genomic_DNA"/>
</dbReference>
<dbReference type="Proteomes" id="UP000221918">
    <property type="component" value="Unassembled WGS sequence"/>
</dbReference>
<reference evidence="1 2" key="1">
    <citation type="submission" date="2017-09" db="EMBL/GenBank/DDBJ databases">
        <title>Large-scale bioinformatics analysis of Bacillus genomes uncovers conserved roles of natural products in bacterial physiology.</title>
        <authorList>
            <consortium name="Agbiome Team Llc"/>
            <person name="Bleich R.M."/>
            <person name="Grubbs K.J."/>
            <person name="Santa Maria K.C."/>
            <person name="Allen S.E."/>
            <person name="Farag S."/>
            <person name="Shank E.A."/>
            <person name="Bowers A."/>
        </authorList>
    </citation>
    <scope>NUCLEOTIDE SEQUENCE [LARGE SCALE GENOMIC DNA]</scope>
    <source>
        <strain evidence="1 2">AFS037265</strain>
    </source>
</reference>
<evidence type="ECO:0008006" key="3">
    <source>
        <dbReference type="Google" id="ProtNLM"/>
    </source>
</evidence>
<accession>A0ABD6TCF3</accession>
<sequence length="191" mass="21371">MAGGVDYVTATLKGVEAAGDGTLIGKQVGPGKVTEWVNARHAESTKFMDGKIQGIEASLAKGTDNLKFKEGYYVEHLTGEVEKCTNRHGVSGGHNYDQFKKYFDNSDQYKLEEVKRVEHSDIKGIYDIEYRLKIETKDYRGQGTGEFKFVPKEGKDPLRKTVYDPSVISNEQIIKLGKEAMEDGLLKKQID</sequence>
<dbReference type="RefSeq" id="WP_018781745.1">
    <property type="nucleotide sequence ID" value="NZ_JARLXF010000048.1"/>
</dbReference>
<evidence type="ECO:0000313" key="1">
    <source>
        <dbReference type="EMBL" id="PHF03925.1"/>
    </source>
</evidence>
<dbReference type="AlphaFoldDB" id="A0ABD6TCF3"/>
<comment type="caution">
    <text evidence="1">The sequence shown here is derived from an EMBL/GenBank/DDBJ whole genome shotgun (WGS) entry which is preliminary data.</text>
</comment>
<organism evidence="1 2">
    <name type="scientific">Bacillus pseudomycoides</name>
    <dbReference type="NCBI Taxonomy" id="64104"/>
    <lineage>
        <taxon>Bacteria</taxon>
        <taxon>Bacillati</taxon>
        <taxon>Bacillota</taxon>
        <taxon>Bacilli</taxon>
        <taxon>Bacillales</taxon>
        <taxon>Bacillaceae</taxon>
        <taxon>Bacillus</taxon>
        <taxon>Bacillus cereus group</taxon>
    </lineage>
</organism>
<name>A0ABD6TCF3_9BACI</name>
<gene>
    <name evidence="1" type="ORF">COF81_04120</name>
</gene>
<evidence type="ECO:0000313" key="2">
    <source>
        <dbReference type="Proteomes" id="UP000221918"/>
    </source>
</evidence>